<accession>A0A087TKJ1</accession>
<feature type="non-terminal residue" evidence="1">
    <location>
        <position position="197"/>
    </location>
</feature>
<organism evidence="1 2">
    <name type="scientific">Stegodyphus mimosarum</name>
    <name type="common">African social velvet spider</name>
    <dbReference type="NCBI Taxonomy" id="407821"/>
    <lineage>
        <taxon>Eukaryota</taxon>
        <taxon>Metazoa</taxon>
        <taxon>Ecdysozoa</taxon>
        <taxon>Arthropoda</taxon>
        <taxon>Chelicerata</taxon>
        <taxon>Arachnida</taxon>
        <taxon>Araneae</taxon>
        <taxon>Araneomorphae</taxon>
        <taxon>Entelegynae</taxon>
        <taxon>Eresoidea</taxon>
        <taxon>Eresidae</taxon>
        <taxon>Stegodyphus</taxon>
    </lineage>
</organism>
<dbReference type="GO" id="GO:0007094">
    <property type="term" value="P:mitotic spindle assembly checkpoint signaling"/>
    <property type="evidence" value="ECO:0007669"/>
    <property type="project" value="TreeGrafter"/>
</dbReference>
<dbReference type="GO" id="GO:0005737">
    <property type="term" value="C:cytoplasm"/>
    <property type="evidence" value="ECO:0007669"/>
    <property type="project" value="TreeGrafter"/>
</dbReference>
<dbReference type="Proteomes" id="UP000054359">
    <property type="component" value="Unassembled WGS sequence"/>
</dbReference>
<gene>
    <name evidence="1" type="ORF">X975_01978</name>
</gene>
<dbReference type="GO" id="GO:0031267">
    <property type="term" value="F:small GTPase binding"/>
    <property type="evidence" value="ECO:0007669"/>
    <property type="project" value="TreeGrafter"/>
</dbReference>
<dbReference type="GO" id="GO:1990423">
    <property type="term" value="C:RZZ complex"/>
    <property type="evidence" value="ECO:0007669"/>
    <property type="project" value="TreeGrafter"/>
</dbReference>
<dbReference type="GO" id="GO:0000070">
    <property type="term" value="P:mitotic sister chromatid segregation"/>
    <property type="evidence" value="ECO:0007669"/>
    <property type="project" value="TreeGrafter"/>
</dbReference>
<dbReference type="PANTHER" id="PTHR15688:SF1">
    <property type="entry name" value="KINETOCHORE-ASSOCIATED PROTEIN 1"/>
    <property type="match status" value="1"/>
</dbReference>
<dbReference type="OMA" id="FPINGDQ"/>
<evidence type="ECO:0000313" key="2">
    <source>
        <dbReference type="Proteomes" id="UP000054359"/>
    </source>
</evidence>
<dbReference type="InterPro" id="IPR052802">
    <property type="entry name" value="KNTC1"/>
</dbReference>
<dbReference type="OrthoDB" id="343783at2759"/>
<dbReference type="GO" id="GO:1903394">
    <property type="term" value="P:protein localization to kinetochore involved in kinetochore assembly"/>
    <property type="evidence" value="ECO:0007669"/>
    <property type="project" value="TreeGrafter"/>
</dbReference>
<evidence type="ECO:0000313" key="1">
    <source>
        <dbReference type="EMBL" id="KFM65630.1"/>
    </source>
</evidence>
<protein>
    <submittedName>
        <fullName evidence="1">Uncharacterized protein</fullName>
    </submittedName>
</protein>
<reference evidence="1 2" key="1">
    <citation type="submission" date="2013-11" db="EMBL/GenBank/DDBJ databases">
        <title>Genome sequencing of Stegodyphus mimosarum.</title>
        <authorList>
            <person name="Bechsgaard J."/>
        </authorList>
    </citation>
    <scope>NUCLEOTIDE SEQUENCE [LARGE SCALE GENOMIC DNA]</scope>
</reference>
<dbReference type="AlphaFoldDB" id="A0A087TKJ1"/>
<keyword evidence="2" id="KW-1185">Reference proteome</keyword>
<proteinExistence type="predicted"/>
<dbReference type="EMBL" id="KK115651">
    <property type="protein sequence ID" value="KFM65630.1"/>
    <property type="molecule type" value="Genomic_DNA"/>
</dbReference>
<dbReference type="PANTHER" id="PTHR15688">
    <property type="entry name" value="KINETOCHORE-ASSOCIATED PROTEIN 1"/>
    <property type="match status" value="1"/>
</dbReference>
<sequence>MQSKLAGLKEIVIKYNLKNFPINGDQEPVDGLVNHIFKENRSSVLEDAKKAIAVYNESLEGDVYFRYLTFAVNQNEINEKLGVLSTIPIKEAVECAHRLLKYTTLSLEDSLLDVKNEYDRNYVKSMLNAGIHLLEYLEVMDSPVDKTLLYSYKCLIKLQDEFGIYATLKEISSEEYCNELIESAVCAFLDKQHGFKR</sequence>
<name>A0A087TKJ1_STEMI</name>
<dbReference type="GO" id="GO:0005828">
    <property type="term" value="C:kinetochore microtubule"/>
    <property type="evidence" value="ECO:0007669"/>
    <property type="project" value="TreeGrafter"/>
</dbReference>